<dbReference type="SMART" id="SM00028">
    <property type="entry name" value="TPR"/>
    <property type="match status" value="7"/>
</dbReference>
<organism evidence="4 5">
    <name type="scientific">candidate division CSSED10-310 bacterium</name>
    <dbReference type="NCBI Taxonomy" id="2855610"/>
    <lineage>
        <taxon>Bacteria</taxon>
        <taxon>Bacteria division CSSED10-310</taxon>
    </lineage>
</organism>
<dbReference type="PANTHER" id="PTHR45641">
    <property type="entry name" value="TETRATRICOPEPTIDE REPEAT PROTEIN (AFU_ORTHOLOGUE AFUA_6G03870)"/>
    <property type="match status" value="1"/>
</dbReference>
<dbReference type="Gene3D" id="1.25.40.10">
    <property type="entry name" value="Tetratricopeptide repeat domain"/>
    <property type="match status" value="2"/>
</dbReference>
<proteinExistence type="predicted"/>
<dbReference type="SUPFAM" id="SSF48452">
    <property type="entry name" value="TPR-like"/>
    <property type="match status" value="3"/>
</dbReference>
<comment type="caution">
    <text evidence="4">The sequence shown here is derived from an EMBL/GenBank/DDBJ whole genome shotgun (WGS) entry which is preliminary data.</text>
</comment>
<dbReference type="EMBL" id="JBHPBY010000456">
    <property type="protein sequence ID" value="MFC1853252.1"/>
    <property type="molecule type" value="Genomic_DNA"/>
</dbReference>
<evidence type="ECO:0000256" key="1">
    <source>
        <dbReference type="ARBA" id="ARBA00022737"/>
    </source>
</evidence>
<dbReference type="InterPro" id="IPR011990">
    <property type="entry name" value="TPR-like_helical_dom_sf"/>
</dbReference>
<evidence type="ECO:0000256" key="3">
    <source>
        <dbReference type="PROSITE-ProRule" id="PRU00339"/>
    </source>
</evidence>
<dbReference type="Proteomes" id="UP001594351">
    <property type="component" value="Unassembled WGS sequence"/>
</dbReference>
<keyword evidence="1" id="KW-0677">Repeat</keyword>
<evidence type="ECO:0000256" key="2">
    <source>
        <dbReference type="ARBA" id="ARBA00022803"/>
    </source>
</evidence>
<keyword evidence="2 3" id="KW-0802">TPR repeat</keyword>
<keyword evidence="5" id="KW-1185">Reference proteome</keyword>
<dbReference type="InterPro" id="IPR019734">
    <property type="entry name" value="TPR_rpt"/>
</dbReference>
<dbReference type="PROSITE" id="PS50005">
    <property type="entry name" value="TPR"/>
    <property type="match status" value="1"/>
</dbReference>
<sequence>MEILFEDDLDQYTSELAQHWERAENWHKSRQYYLEAAQRAKENYDFGAAEQWYRSYLDLLEEPSAESIVVRNEFAREVLQFRGKNQAALREHEQAMKESEMIGDQLLLAWSITYSGRVHWYAGDLRQAQSQLNRSFELFKKLDMRREEGIILSDFALLASEQGNMDEALAFYEGALSIHREVNNRNDELRTLSNLAILHQIQGRMEAAKELYNRVINAYQTLGNPEHEAKASGNLGILHFDLGEVEEAESLFLKAIAMYRAGGNKRNEGRVLGTLGDVYQQQGNSQKAITIYEQALTISRNMGDKISEGNILHNYALLHYMNNDVEQAMRLGQKAMALIEKIGDHYAAGSILGNLALFHGLLGHISEAWDLYEQVISSLQKVGDKYTEGIILGWMATLKRRTDGDLDQAEQLNRKARKFMNQVGIKHYAALQQCEGGHIAIARGTSAENVITSVQSQNLPLLRYPKSELRQAISKLERAEKAFQAKDKEQLFRGELLTDIPAGIRQWLRETGQLPPN</sequence>
<evidence type="ECO:0000313" key="5">
    <source>
        <dbReference type="Proteomes" id="UP001594351"/>
    </source>
</evidence>
<feature type="repeat" description="TPR" evidence="3">
    <location>
        <begin position="269"/>
        <end position="302"/>
    </location>
</feature>
<gene>
    <name evidence="4" type="ORF">ACFL27_23890</name>
</gene>
<reference evidence="4 5" key="1">
    <citation type="submission" date="2024-09" db="EMBL/GenBank/DDBJ databases">
        <title>Laminarin stimulates single cell rates of sulfate reduction while oxygen inhibits transcriptomic activity in coastal marine sediment.</title>
        <authorList>
            <person name="Lindsay M."/>
            <person name="Orcutt B."/>
            <person name="Emerson D."/>
            <person name="Stepanauskas R."/>
            <person name="D'Angelo T."/>
        </authorList>
    </citation>
    <scope>NUCLEOTIDE SEQUENCE [LARGE SCALE GENOMIC DNA]</scope>
    <source>
        <strain evidence="4">SAG AM-311-K15</strain>
    </source>
</reference>
<evidence type="ECO:0000313" key="4">
    <source>
        <dbReference type="EMBL" id="MFC1853252.1"/>
    </source>
</evidence>
<protein>
    <submittedName>
        <fullName evidence="4">Tetratricopeptide repeat protein</fullName>
    </submittedName>
</protein>
<dbReference type="PANTHER" id="PTHR45641:SF19">
    <property type="entry name" value="NEPHROCYSTIN-3"/>
    <property type="match status" value="1"/>
</dbReference>
<accession>A0ABV6Z482</accession>
<dbReference type="Pfam" id="PF13424">
    <property type="entry name" value="TPR_12"/>
    <property type="match status" value="3"/>
</dbReference>
<name>A0ABV6Z482_UNCC1</name>